<feature type="region of interest" description="Disordered" evidence="9">
    <location>
        <begin position="604"/>
        <end position="640"/>
    </location>
</feature>
<dbReference type="SMART" id="SM00387">
    <property type="entry name" value="HATPase_c"/>
    <property type="match status" value="1"/>
</dbReference>
<dbReference type="SMART" id="SM00388">
    <property type="entry name" value="HisKA"/>
    <property type="match status" value="1"/>
</dbReference>
<dbReference type="GO" id="GO:0016036">
    <property type="term" value="P:cellular response to phosphate starvation"/>
    <property type="evidence" value="ECO:0007669"/>
    <property type="project" value="TreeGrafter"/>
</dbReference>
<dbReference type="PRINTS" id="PR00344">
    <property type="entry name" value="BCTRLSENSOR"/>
</dbReference>
<feature type="transmembrane region" description="Helical" evidence="10">
    <location>
        <begin position="9"/>
        <end position="29"/>
    </location>
</feature>
<feature type="compositionally biased region" description="Basic residues" evidence="9">
    <location>
        <begin position="608"/>
        <end position="619"/>
    </location>
</feature>
<dbReference type="Gene3D" id="3.30.565.10">
    <property type="entry name" value="Histidine kinase-like ATPase, C-terminal domain"/>
    <property type="match status" value="1"/>
</dbReference>
<keyword evidence="5" id="KW-0808">Transferase</keyword>
<gene>
    <name evidence="12" type="ORF">BCB69_00565</name>
</gene>
<keyword evidence="8 10" id="KW-0472">Membrane</keyword>
<evidence type="ECO:0000256" key="10">
    <source>
        <dbReference type="SAM" id="Phobius"/>
    </source>
</evidence>
<evidence type="ECO:0000256" key="7">
    <source>
        <dbReference type="ARBA" id="ARBA00023012"/>
    </source>
</evidence>
<dbReference type="InterPro" id="IPR036097">
    <property type="entry name" value="HisK_dim/P_sf"/>
</dbReference>
<dbReference type="FunFam" id="1.10.287.130:FF:000001">
    <property type="entry name" value="Two-component sensor histidine kinase"/>
    <property type="match status" value="1"/>
</dbReference>
<dbReference type="GO" id="GO:0000155">
    <property type="term" value="F:phosphorelay sensor kinase activity"/>
    <property type="evidence" value="ECO:0007669"/>
    <property type="project" value="InterPro"/>
</dbReference>
<name>A0A1B3WCC4_9FIRM</name>
<dbReference type="SUPFAM" id="SSF55785">
    <property type="entry name" value="PYP-like sensor domain (PAS domain)"/>
    <property type="match status" value="1"/>
</dbReference>
<organism evidence="12 13">
    <name type="scientific">Dialister pneumosintes</name>
    <dbReference type="NCBI Taxonomy" id="39950"/>
    <lineage>
        <taxon>Bacteria</taxon>
        <taxon>Bacillati</taxon>
        <taxon>Bacillota</taxon>
        <taxon>Negativicutes</taxon>
        <taxon>Veillonellales</taxon>
        <taxon>Veillonellaceae</taxon>
        <taxon>Dialister</taxon>
    </lineage>
</organism>
<feature type="domain" description="Histidine kinase" evidence="11">
    <location>
        <begin position="352"/>
        <end position="569"/>
    </location>
</feature>
<dbReference type="InterPro" id="IPR050351">
    <property type="entry name" value="BphY/WalK/GraS-like"/>
</dbReference>
<dbReference type="EC" id="2.7.13.3" evidence="3"/>
<dbReference type="Pfam" id="PF00512">
    <property type="entry name" value="HisKA"/>
    <property type="match status" value="1"/>
</dbReference>
<dbReference type="PROSITE" id="PS50109">
    <property type="entry name" value="HIS_KIN"/>
    <property type="match status" value="1"/>
</dbReference>
<dbReference type="PANTHER" id="PTHR45453:SF1">
    <property type="entry name" value="PHOSPHATE REGULON SENSOR PROTEIN PHOR"/>
    <property type="match status" value="1"/>
</dbReference>
<keyword evidence="10" id="KW-0812">Transmembrane</keyword>
<evidence type="ECO:0000256" key="5">
    <source>
        <dbReference type="ARBA" id="ARBA00022679"/>
    </source>
</evidence>
<feature type="transmembrane region" description="Helical" evidence="10">
    <location>
        <begin position="150"/>
        <end position="173"/>
    </location>
</feature>
<keyword evidence="6" id="KW-0418">Kinase</keyword>
<comment type="subcellular location">
    <subcellularLocation>
        <location evidence="2">Membrane</location>
    </subcellularLocation>
</comment>
<comment type="catalytic activity">
    <reaction evidence="1">
        <text>ATP + protein L-histidine = ADP + protein N-phospho-L-histidine.</text>
        <dbReference type="EC" id="2.7.13.3"/>
    </reaction>
</comment>
<dbReference type="InterPro" id="IPR005467">
    <property type="entry name" value="His_kinase_dom"/>
</dbReference>
<feature type="compositionally biased region" description="Basic and acidic residues" evidence="9">
    <location>
        <begin position="620"/>
        <end position="631"/>
    </location>
</feature>
<evidence type="ECO:0000256" key="8">
    <source>
        <dbReference type="ARBA" id="ARBA00023136"/>
    </source>
</evidence>
<dbReference type="AlphaFoldDB" id="A0A1B3WCC4"/>
<dbReference type="GO" id="GO:0005886">
    <property type="term" value="C:plasma membrane"/>
    <property type="evidence" value="ECO:0007669"/>
    <property type="project" value="TreeGrafter"/>
</dbReference>
<evidence type="ECO:0000313" key="12">
    <source>
        <dbReference type="EMBL" id="AOH38617.1"/>
    </source>
</evidence>
<evidence type="ECO:0000256" key="4">
    <source>
        <dbReference type="ARBA" id="ARBA00022553"/>
    </source>
</evidence>
<dbReference type="FunFam" id="3.30.565.10:FF:000006">
    <property type="entry name" value="Sensor histidine kinase WalK"/>
    <property type="match status" value="1"/>
</dbReference>
<dbReference type="InterPro" id="IPR004358">
    <property type="entry name" value="Sig_transdc_His_kin-like_C"/>
</dbReference>
<evidence type="ECO:0000256" key="3">
    <source>
        <dbReference type="ARBA" id="ARBA00012438"/>
    </source>
</evidence>
<dbReference type="GO" id="GO:0004721">
    <property type="term" value="F:phosphoprotein phosphatase activity"/>
    <property type="evidence" value="ECO:0007669"/>
    <property type="project" value="TreeGrafter"/>
</dbReference>
<reference evidence="13" key="1">
    <citation type="submission" date="2016-08" db="EMBL/GenBank/DDBJ databases">
        <authorList>
            <person name="Holder M.E."/>
            <person name="Ajami N.J."/>
            <person name="Petrosino J.F."/>
        </authorList>
    </citation>
    <scope>NUCLEOTIDE SEQUENCE [LARGE SCALE GENOMIC DNA]</scope>
    <source>
        <strain evidence="13">F0677</strain>
    </source>
</reference>
<dbReference type="SUPFAM" id="SSF55874">
    <property type="entry name" value="ATPase domain of HSP90 chaperone/DNA topoisomerase II/histidine kinase"/>
    <property type="match status" value="1"/>
</dbReference>
<sequence>MRTQIQRSLFFMGLIAVVITFVMSAVMYYQGMQGQHIRELQMTTYTASQALHREDKQEGISYLEGIYKENPAGIHIVWLDKTGEVLYDSEGDNGEPYAEQPEVQQGFKEGESFSIHKSWKGLPKEFYTHKAKDGTLLRISSTRTLNSEVFTVFIPEIVLFVFVFAVGCVLVAMQQTSTILKPLESLAEMVGGLMTGENDLPVPGGYNELIPLIDKVKEQRQQINDYLKDLEEDRSTMHTVVNTISDGIILLNKDKEVIDYNDRIKKIFDFNGNRRYRKVSTIYHDEDWLRAISRAYQEDGSQQYTMTLFHSPFEVIFTRTALVDGQVGLLIVFRDLSAQYAAERMRREFSANVSHELKTPLTSISGFAEMIASGMYGGIEDLRMFGNRIFEESKRMTSLVDTILHLSKLEENDTTITWNTVNMQDVVSYVVDVIQSQAHRRDVKIQVESGPVYVHGNQPLLSELVMNLIDNAVKYNQTGGEVLVHLERNANGKMLFWVKDTGIGIPKDKQERVFERFYRVESSRSKGTGGTGLGLAICKHIVSRHHGTVSINSIEGEGTVVTVIIPAMTDEQVFAEAGNTLKAHEEAAMAQQAALEDVEIEEAEKVKGKNKLKKEKKNKKTDSIEQEDSKDKKKKKKGKK</sequence>
<dbReference type="InterPro" id="IPR003661">
    <property type="entry name" value="HisK_dim/P_dom"/>
</dbReference>
<dbReference type="CDD" id="cd00082">
    <property type="entry name" value="HisKA"/>
    <property type="match status" value="1"/>
</dbReference>
<dbReference type="Proteomes" id="UP000094757">
    <property type="component" value="Chromosome"/>
</dbReference>
<dbReference type="Gene3D" id="1.10.287.130">
    <property type="match status" value="1"/>
</dbReference>
<dbReference type="STRING" id="39950.BCB69_00565"/>
<dbReference type="Gene3D" id="3.30.450.20">
    <property type="entry name" value="PAS domain"/>
    <property type="match status" value="1"/>
</dbReference>
<dbReference type="KEGG" id="dpn:BCB69_00565"/>
<accession>A0A1B3WCC4</accession>
<dbReference type="SUPFAM" id="SSF47384">
    <property type="entry name" value="Homodimeric domain of signal transducing histidine kinase"/>
    <property type="match status" value="1"/>
</dbReference>
<keyword evidence="10" id="KW-1133">Transmembrane helix</keyword>
<evidence type="ECO:0000256" key="6">
    <source>
        <dbReference type="ARBA" id="ARBA00022777"/>
    </source>
</evidence>
<dbReference type="InterPro" id="IPR036890">
    <property type="entry name" value="HATPase_C_sf"/>
</dbReference>
<evidence type="ECO:0000256" key="2">
    <source>
        <dbReference type="ARBA" id="ARBA00004370"/>
    </source>
</evidence>
<proteinExistence type="predicted"/>
<evidence type="ECO:0000256" key="1">
    <source>
        <dbReference type="ARBA" id="ARBA00000085"/>
    </source>
</evidence>
<evidence type="ECO:0000259" key="11">
    <source>
        <dbReference type="PROSITE" id="PS50109"/>
    </source>
</evidence>
<evidence type="ECO:0000256" key="9">
    <source>
        <dbReference type="SAM" id="MobiDB-lite"/>
    </source>
</evidence>
<keyword evidence="7" id="KW-0902">Two-component regulatory system</keyword>
<keyword evidence="4" id="KW-0597">Phosphoprotein</keyword>
<dbReference type="CDD" id="cd00075">
    <property type="entry name" value="HATPase"/>
    <property type="match status" value="1"/>
</dbReference>
<dbReference type="Pfam" id="PF02518">
    <property type="entry name" value="HATPase_c"/>
    <property type="match status" value="1"/>
</dbReference>
<dbReference type="RefSeq" id="WP_069176716.1">
    <property type="nucleotide sequence ID" value="NZ_CP017037.1"/>
</dbReference>
<protein>
    <recommendedName>
        <fullName evidence="3">histidine kinase</fullName>
        <ecNumber evidence="3">2.7.13.3</ecNumber>
    </recommendedName>
</protein>
<dbReference type="EMBL" id="CP017037">
    <property type="protein sequence ID" value="AOH38617.1"/>
    <property type="molecule type" value="Genomic_DNA"/>
</dbReference>
<dbReference type="InterPro" id="IPR035965">
    <property type="entry name" value="PAS-like_dom_sf"/>
</dbReference>
<evidence type="ECO:0000313" key="13">
    <source>
        <dbReference type="Proteomes" id="UP000094757"/>
    </source>
</evidence>
<dbReference type="PANTHER" id="PTHR45453">
    <property type="entry name" value="PHOSPHATE REGULON SENSOR PROTEIN PHOR"/>
    <property type="match status" value="1"/>
</dbReference>
<dbReference type="InterPro" id="IPR003594">
    <property type="entry name" value="HATPase_dom"/>
</dbReference>